<sequence length="212" mass="24023">MNALFIISSAIYITTNPLCYTPNRSAFSADERAIQTLKTIQSIRAAVPNSQILLIETGLKKNLPYNIEGLVDQYLFLGNRKMVREAADGPFKGLGEAIGLYLGNSKITKFNADYYFKLSGRYYLDEQFQVNDWQVDSYTGKDYYGGLFTVLYGFPARLYQNWRNSLKESIPVLLQGQSIELIQPHYIEKPVNYLSRIGASGWESHSGNFVSL</sequence>
<accession>A0A940NHL9</accession>
<protein>
    <submittedName>
        <fullName evidence="1">Uncharacterized protein</fullName>
    </submittedName>
</protein>
<keyword evidence="2" id="KW-1185">Reference proteome</keyword>
<organism evidence="1 2">
    <name type="scientific">Gottfriedia endophytica</name>
    <dbReference type="NCBI Taxonomy" id="2820819"/>
    <lineage>
        <taxon>Bacteria</taxon>
        <taxon>Bacillati</taxon>
        <taxon>Bacillota</taxon>
        <taxon>Bacilli</taxon>
        <taxon>Bacillales</taxon>
        <taxon>Bacillaceae</taxon>
        <taxon>Gottfriedia</taxon>
    </lineage>
</organism>
<dbReference type="RefSeq" id="WP_209402959.1">
    <property type="nucleotide sequence ID" value="NZ_JAGIYQ010000002.1"/>
</dbReference>
<dbReference type="Proteomes" id="UP000682134">
    <property type="component" value="Unassembled WGS sequence"/>
</dbReference>
<gene>
    <name evidence="1" type="ORF">J5Y03_04515</name>
</gene>
<name>A0A940NHL9_9BACI</name>
<reference evidence="1" key="1">
    <citation type="submission" date="2021-04" db="EMBL/GenBank/DDBJ databases">
        <title>Genome seq and assembly of Bacillus sp.</title>
        <authorList>
            <person name="Chhetri G."/>
        </authorList>
    </citation>
    <scope>NUCLEOTIDE SEQUENCE</scope>
    <source>
        <strain evidence="1">RG28</strain>
    </source>
</reference>
<dbReference type="EMBL" id="JAGIYQ010000002">
    <property type="protein sequence ID" value="MBP0724450.1"/>
    <property type="molecule type" value="Genomic_DNA"/>
</dbReference>
<evidence type="ECO:0000313" key="2">
    <source>
        <dbReference type="Proteomes" id="UP000682134"/>
    </source>
</evidence>
<evidence type="ECO:0000313" key="1">
    <source>
        <dbReference type="EMBL" id="MBP0724450.1"/>
    </source>
</evidence>
<proteinExistence type="predicted"/>
<dbReference type="AlphaFoldDB" id="A0A940NHL9"/>
<comment type="caution">
    <text evidence="1">The sequence shown here is derived from an EMBL/GenBank/DDBJ whole genome shotgun (WGS) entry which is preliminary data.</text>
</comment>